<dbReference type="Pfam" id="PF11505">
    <property type="entry name" value="DUF3216"/>
    <property type="match status" value="1"/>
</dbReference>
<name>A0A5C0XPW0_PYRFU</name>
<dbReference type="GeneID" id="41712985"/>
<dbReference type="AlphaFoldDB" id="A0A5C0XPW0"/>
<dbReference type="GeneID" id="13301781"/>
<dbReference type="SMR" id="A0A5C0XPW0"/>
<accession>A0A5C0XPW0</accession>
<dbReference type="InterPro" id="IPR038317">
    <property type="entry name" value="Pf1176-like_sf"/>
</dbReference>
<dbReference type="OrthoDB" id="1018at2157"/>
<evidence type="ECO:0000259" key="2">
    <source>
        <dbReference type="Pfam" id="PF11505"/>
    </source>
</evidence>
<sequence length="97" mass="11105">MDLVEKVKELCLELEEENLAKAIERFITLTHGIEKTRGEAFAKASIYGFLEGILTTLKMKYSNEKIETLLNEVKTAREETEALLRKPRPPLLVDNDL</sequence>
<gene>
    <name evidence="3" type="ORF">PFDSM3638_05895</name>
</gene>
<dbReference type="Proteomes" id="UP000324354">
    <property type="component" value="Chromosome"/>
</dbReference>
<protein>
    <submittedName>
        <fullName evidence="3">DUF3216 domain-containing protein</fullName>
    </submittedName>
</protein>
<feature type="coiled-coil region" evidence="1">
    <location>
        <begin position="59"/>
        <end position="86"/>
    </location>
</feature>
<evidence type="ECO:0000256" key="1">
    <source>
        <dbReference type="SAM" id="Coils"/>
    </source>
</evidence>
<dbReference type="Gene3D" id="1.20.120.460">
    <property type="entry name" value="protein pf1176 like"/>
    <property type="match status" value="1"/>
</dbReference>
<evidence type="ECO:0000313" key="3">
    <source>
        <dbReference type="EMBL" id="QEK78829.1"/>
    </source>
</evidence>
<dbReference type="RefSeq" id="WP_011012316.1">
    <property type="nucleotide sequence ID" value="NC_003413.1"/>
</dbReference>
<organism evidence="3 4">
    <name type="scientific">Pyrococcus furiosus (strain ATCC 43587 / DSM 3638 / JCM 8422 / Vc1)</name>
    <dbReference type="NCBI Taxonomy" id="186497"/>
    <lineage>
        <taxon>Archaea</taxon>
        <taxon>Methanobacteriati</taxon>
        <taxon>Methanobacteriota</taxon>
        <taxon>Thermococci</taxon>
        <taxon>Thermococcales</taxon>
        <taxon>Thermococcaceae</taxon>
        <taxon>Pyrococcus</taxon>
    </lineage>
</organism>
<evidence type="ECO:0000313" key="4">
    <source>
        <dbReference type="Proteomes" id="UP000324354"/>
    </source>
</evidence>
<dbReference type="EMBL" id="CP023154">
    <property type="protein sequence ID" value="QEK78829.1"/>
    <property type="molecule type" value="Genomic_DNA"/>
</dbReference>
<keyword evidence="1" id="KW-0175">Coiled coil</keyword>
<dbReference type="InterPro" id="IPR023108">
    <property type="entry name" value="DUF3216"/>
</dbReference>
<proteinExistence type="predicted"/>
<feature type="domain" description="DUF3216" evidence="2">
    <location>
        <begin position="4"/>
        <end position="94"/>
    </location>
</feature>
<reference evidence="3 4" key="1">
    <citation type="submission" date="2017-08" db="EMBL/GenBank/DDBJ databases">
        <title>Resequencing and Reannotation of the genome of Pyrococcus furiosus type strain DSM3638.</title>
        <authorList>
            <person name="Reichelt R.M."/>
            <person name="Bunk B."/>
        </authorList>
    </citation>
    <scope>NUCLEOTIDE SEQUENCE [LARGE SCALE GENOMIC DNA]</scope>
    <source>
        <strain evidence="3 4">DSM 3638</strain>
    </source>
</reference>